<feature type="compositionally biased region" description="Basic and acidic residues" evidence="1">
    <location>
        <begin position="383"/>
        <end position="397"/>
    </location>
</feature>
<evidence type="ECO:0000256" key="2">
    <source>
        <dbReference type="SAM" id="Phobius"/>
    </source>
</evidence>
<protein>
    <recommendedName>
        <fullName evidence="5">Transmembrane protein</fullName>
    </recommendedName>
</protein>
<proteinExistence type="predicted"/>
<evidence type="ECO:0000256" key="1">
    <source>
        <dbReference type="SAM" id="MobiDB-lite"/>
    </source>
</evidence>
<dbReference type="Proteomes" id="UP000521872">
    <property type="component" value="Unassembled WGS sequence"/>
</dbReference>
<sequence length="483" mass="51161">MSSPIQVFVDDSDPSIVYAGGPWVAQTGIPTAPQGLTSPGRTPWYGTLHKAVGDGNLSYTFHGTSISAYFLGNEAVIQTCAIDGKEQRVQTLFGQIICSNNVTLSDGQHKLTISTSSIDPIKGPITASFDGLYFTPSAGTLTQVKASGTSVDTMNMTATQSGPPTLSAPGDTFEFMFNGSSISLYSTFQPGDVSQAPAELSYTVDDGPRINFTITNPALFIDGPAMSQLIVQTPRYSSNRTHRFLFSYMGPAKNGQPIGIDEIIVQDSPSTLNLTLDAVPPLSSATQSSASSLPTSSHAANSQPRTSSSHSISHGAIIAIAVTLSVVVTLIACHTVIFFHRRRHPIKKSASTGASSTGVSPFIPSSFIRTVIPPSSKLDIAERGSDNWTHEKRDRHAGPPRLTLASTSTPTSQLVPLPPDNLGGGSRASHAIYRIHEDGCSVTDTTFGDASTRAVIDLPPVYSTLRQVQDRPRHSSAVDHAHA</sequence>
<evidence type="ECO:0008006" key="5">
    <source>
        <dbReference type="Google" id="ProtNLM"/>
    </source>
</evidence>
<accession>A0A8H4QLH8</accession>
<feature type="transmembrane region" description="Helical" evidence="2">
    <location>
        <begin position="316"/>
        <end position="339"/>
    </location>
</feature>
<keyword evidence="2" id="KW-1133">Transmembrane helix</keyword>
<dbReference type="EMBL" id="JAACJL010000046">
    <property type="protein sequence ID" value="KAF4612996.1"/>
    <property type="molecule type" value="Genomic_DNA"/>
</dbReference>
<feature type="compositionally biased region" description="Polar residues" evidence="1">
    <location>
        <begin position="404"/>
        <end position="414"/>
    </location>
</feature>
<keyword evidence="4" id="KW-1185">Reference proteome</keyword>
<gene>
    <name evidence="3" type="ORF">D9613_010746</name>
</gene>
<comment type="caution">
    <text evidence="3">The sequence shown here is derived from an EMBL/GenBank/DDBJ whole genome shotgun (WGS) entry which is preliminary data.</text>
</comment>
<dbReference type="AlphaFoldDB" id="A0A8H4QLH8"/>
<feature type="compositionally biased region" description="Low complexity" evidence="1">
    <location>
        <begin position="285"/>
        <end position="297"/>
    </location>
</feature>
<organism evidence="3 4">
    <name type="scientific">Agrocybe pediades</name>
    <dbReference type="NCBI Taxonomy" id="84607"/>
    <lineage>
        <taxon>Eukaryota</taxon>
        <taxon>Fungi</taxon>
        <taxon>Dikarya</taxon>
        <taxon>Basidiomycota</taxon>
        <taxon>Agaricomycotina</taxon>
        <taxon>Agaricomycetes</taxon>
        <taxon>Agaricomycetidae</taxon>
        <taxon>Agaricales</taxon>
        <taxon>Agaricineae</taxon>
        <taxon>Strophariaceae</taxon>
        <taxon>Agrocybe</taxon>
    </lineage>
</organism>
<feature type="region of interest" description="Disordered" evidence="1">
    <location>
        <begin position="383"/>
        <end position="423"/>
    </location>
</feature>
<name>A0A8H4QLH8_9AGAR</name>
<evidence type="ECO:0000313" key="4">
    <source>
        <dbReference type="Proteomes" id="UP000521872"/>
    </source>
</evidence>
<reference evidence="3 4" key="1">
    <citation type="submission" date="2019-12" db="EMBL/GenBank/DDBJ databases">
        <authorList>
            <person name="Floudas D."/>
            <person name="Bentzer J."/>
            <person name="Ahren D."/>
            <person name="Johansson T."/>
            <person name="Persson P."/>
            <person name="Tunlid A."/>
        </authorList>
    </citation>
    <scope>NUCLEOTIDE SEQUENCE [LARGE SCALE GENOMIC DNA]</scope>
    <source>
        <strain evidence="3 4">CBS 102.39</strain>
    </source>
</reference>
<keyword evidence="2" id="KW-0812">Transmembrane</keyword>
<keyword evidence="2" id="KW-0472">Membrane</keyword>
<feature type="region of interest" description="Disordered" evidence="1">
    <location>
        <begin position="285"/>
        <end position="309"/>
    </location>
</feature>
<evidence type="ECO:0000313" key="3">
    <source>
        <dbReference type="EMBL" id="KAF4612996.1"/>
    </source>
</evidence>